<dbReference type="AlphaFoldDB" id="A0A418N9W7"/>
<dbReference type="InterPro" id="IPR007016">
    <property type="entry name" value="O-antigen_ligase-rel_domated"/>
</dbReference>
<dbReference type="EMBL" id="QXFJ01000015">
    <property type="protein sequence ID" value="RIV72166.1"/>
    <property type="molecule type" value="Genomic_DNA"/>
</dbReference>
<dbReference type="Proteomes" id="UP000284189">
    <property type="component" value="Unassembled WGS sequence"/>
</dbReference>
<comment type="caution">
    <text evidence="7">The sequence shown here is derived from an EMBL/GenBank/DDBJ whole genome shotgun (WGS) entry which is preliminary data.</text>
</comment>
<evidence type="ECO:0000259" key="6">
    <source>
        <dbReference type="Pfam" id="PF04932"/>
    </source>
</evidence>
<evidence type="ECO:0000313" key="8">
    <source>
        <dbReference type="Proteomes" id="UP000284189"/>
    </source>
</evidence>
<dbReference type="PANTHER" id="PTHR37422">
    <property type="entry name" value="TEICHURONIC ACID BIOSYNTHESIS PROTEIN TUAE"/>
    <property type="match status" value="1"/>
</dbReference>
<keyword evidence="7" id="KW-0436">Ligase</keyword>
<gene>
    <name evidence="7" type="ORF">D2U88_06860</name>
</gene>
<reference evidence="7 8" key="1">
    <citation type="submission" date="2018-08" db="EMBL/GenBank/DDBJ databases">
        <title>Proposal of Muricauda 72 sp.nov. and Muricauda NH166 sp.nov., isolated from seawater.</title>
        <authorList>
            <person name="Cheng H."/>
            <person name="Wu Y.-H."/>
            <person name="Guo L.-L."/>
            <person name="Xu X.-W."/>
        </authorList>
    </citation>
    <scope>NUCLEOTIDE SEQUENCE [LARGE SCALE GENOMIC DNA]</scope>
    <source>
        <strain evidence="7 8">NH166</strain>
    </source>
</reference>
<evidence type="ECO:0000256" key="2">
    <source>
        <dbReference type="ARBA" id="ARBA00022692"/>
    </source>
</evidence>
<keyword evidence="2 5" id="KW-0812">Transmembrane</keyword>
<dbReference type="InterPro" id="IPR051533">
    <property type="entry name" value="WaaL-like"/>
</dbReference>
<keyword evidence="3 5" id="KW-1133">Transmembrane helix</keyword>
<protein>
    <submittedName>
        <fullName evidence="7">O-antigen ligase domain-containing protein</fullName>
    </submittedName>
</protein>
<name>A0A418N9W7_9FLAO</name>
<dbReference type="PANTHER" id="PTHR37422:SF13">
    <property type="entry name" value="LIPOPOLYSACCHARIDE BIOSYNTHESIS PROTEIN PA4999-RELATED"/>
    <property type="match status" value="1"/>
</dbReference>
<feature type="domain" description="O-antigen ligase-related" evidence="6">
    <location>
        <begin position="1"/>
        <end position="131"/>
    </location>
</feature>
<evidence type="ECO:0000313" key="7">
    <source>
        <dbReference type="EMBL" id="RIV72166.1"/>
    </source>
</evidence>
<dbReference type="GO" id="GO:0016874">
    <property type="term" value="F:ligase activity"/>
    <property type="evidence" value="ECO:0007669"/>
    <property type="project" value="UniProtKB-KW"/>
</dbReference>
<keyword evidence="4 5" id="KW-0472">Membrane</keyword>
<dbReference type="GO" id="GO:0016020">
    <property type="term" value="C:membrane"/>
    <property type="evidence" value="ECO:0007669"/>
    <property type="project" value="UniProtKB-SubCell"/>
</dbReference>
<feature type="transmembrane region" description="Helical" evidence="5">
    <location>
        <begin position="197"/>
        <end position="216"/>
    </location>
</feature>
<sequence length="371" mass="44210">MIFCLFILKTRSVLLAALLLGFVYLFIERWKLFLVTIPVFFLLITALYYFKEDSADGRLLIWKTSMGLIRENPIFGLGKNGFSKNYMIQQAEYFQANPGSEYSLLADQVNHPFNEYILWLIDYGVIVFSIICYSIIRWFKNIYFIYNIDKIVVFFILVASLFSYTFKYYFVIVILVFCFSNVENCRLKFRIHVPRRMGILLILIFVTTACSMFIYIRSEIHWKAATNSIMFDEKKYLTLEKELNQISEFHHDLAYKLFEHGEYKKSIAQIEKYESMRVNYDVTLLKAFNFTSLGEHHKSSEHFFLAKYMVPSRFLPKYELFRIYKEIYHDQEASINIAREIDQTPIKVKTDYTISVKSEVRKFLKEHKTTK</sequence>
<accession>A0A418N9W7</accession>
<evidence type="ECO:0000256" key="4">
    <source>
        <dbReference type="ARBA" id="ARBA00023136"/>
    </source>
</evidence>
<proteinExistence type="predicted"/>
<feature type="transmembrane region" description="Helical" evidence="5">
    <location>
        <begin position="116"/>
        <end position="136"/>
    </location>
</feature>
<evidence type="ECO:0000256" key="3">
    <source>
        <dbReference type="ARBA" id="ARBA00022989"/>
    </source>
</evidence>
<organism evidence="7 8">
    <name type="scientific">Flagellimonas aequoris</name>
    <dbReference type="NCBI Taxonomy" id="2306997"/>
    <lineage>
        <taxon>Bacteria</taxon>
        <taxon>Pseudomonadati</taxon>
        <taxon>Bacteroidota</taxon>
        <taxon>Flavobacteriia</taxon>
        <taxon>Flavobacteriales</taxon>
        <taxon>Flavobacteriaceae</taxon>
        <taxon>Flagellimonas</taxon>
    </lineage>
</organism>
<evidence type="ECO:0000256" key="5">
    <source>
        <dbReference type="SAM" id="Phobius"/>
    </source>
</evidence>
<feature type="transmembrane region" description="Helical" evidence="5">
    <location>
        <begin position="32"/>
        <end position="50"/>
    </location>
</feature>
<feature type="transmembrane region" description="Helical" evidence="5">
    <location>
        <begin position="6"/>
        <end position="27"/>
    </location>
</feature>
<dbReference type="Pfam" id="PF04932">
    <property type="entry name" value="Wzy_C"/>
    <property type="match status" value="1"/>
</dbReference>
<evidence type="ECO:0000256" key="1">
    <source>
        <dbReference type="ARBA" id="ARBA00004141"/>
    </source>
</evidence>
<comment type="subcellular location">
    <subcellularLocation>
        <location evidence="1">Membrane</location>
        <topology evidence="1">Multi-pass membrane protein</topology>
    </subcellularLocation>
</comment>